<dbReference type="OrthoDB" id="9780560at2"/>
<evidence type="ECO:0000256" key="2">
    <source>
        <dbReference type="ARBA" id="ARBA00022448"/>
    </source>
</evidence>
<dbReference type="InterPro" id="IPR051125">
    <property type="entry name" value="ABC-4/HrtB_transporter"/>
</dbReference>
<evidence type="ECO:0000256" key="3">
    <source>
        <dbReference type="ARBA" id="ARBA00022475"/>
    </source>
</evidence>
<dbReference type="Pfam" id="PF12704">
    <property type="entry name" value="MacB_PCD"/>
    <property type="match status" value="1"/>
</dbReference>
<evidence type="ECO:0008006" key="13">
    <source>
        <dbReference type="Google" id="ProtNLM"/>
    </source>
</evidence>
<dbReference type="Pfam" id="PF02687">
    <property type="entry name" value="FtsX"/>
    <property type="match status" value="1"/>
</dbReference>
<dbReference type="RefSeq" id="WP_048695339.1">
    <property type="nucleotide sequence ID" value="NZ_HG764815.1"/>
</dbReference>
<comment type="similarity">
    <text evidence="7">Belongs to the ABC-4 integral membrane protein family.</text>
</comment>
<keyword evidence="3" id="KW-1003">Cell membrane</keyword>
<dbReference type="PANTHER" id="PTHR43738">
    <property type="entry name" value="ABC TRANSPORTER, MEMBRANE PROTEIN"/>
    <property type="match status" value="1"/>
</dbReference>
<evidence type="ECO:0000256" key="1">
    <source>
        <dbReference type="ARBA" id="ARBA00004651"/>
    </source>
</evidence>
<dbReference type="GO" id="GO:0005886">
    <property type="term" value="C:plasma membrane"/>
    <property type="evidence" value="ECO:0007669"/>
    <property type="project" value="UniProtKB-SubCell"/>
</dbReference>
<evidence type="ECO:0000313" key="12">
    <source>
        <dbReference type="Proteomes" id="UP000035763"/>
    </source>
</evidence>
<keyword evidence="2" id="KW-0813">Transport</keyword>
<keyword evidence="6 8" id="KW-0472">Membrane</keyword>
<dbReference type="PANTHER" id="PTHR43738:SF1">
    <property type="entry name" value="HEMIN TRANSPORT SYSTEM PERMEASE PROTEIN HRTB-RELATED"/>
    <property type="match status" value="1"/>
</dbReference>
<dbReference type="Proteomes" id="UP000035763">
    <property type="component" value="Unassembled WGS sequence"/>
</dbReference>
<evidence type="ECO:0000256" key="7">
    <source>
        <dbReference type="ARBA" id="ARBA00038076"/>
    </source>
</evidence>
<name>W6JZS7_9MICO</name>
<keyword evidence="4 8" id="KW-0812">Transmembrane</keyword>
<feature type="transmembrane region" description="Helical" evidence="8">
    <location>
        <begin position="301"/>
        <end position="334"/>
    </location>
</feature>
<comment type="subcellular location">
    <subcellularLocation>
        <location evidence="1">Cell membrane</location>
        <topology evidence="1">Multi-pass membrane protein</topology>
    </subcellularLocation>
</comment>
<feature type="transmembrane region" description="Helical" evidence="8">
    <location>
        <begin position="257"/>
        <end position="280"/>
    </location>
</feature>
<dbReference type="EMBL" id="CAJA01000468">
    <property type="protein sequence ID" value="CCH75128.1"/>
    <property type="molecule type" value="Genomic_DNA"/>
</dbReference>
<feature type="domain" description="ABC3 transporter permease C-terminal" evidence="9">
    <location>
        <begin position="260"/>
        <end position="373"/>
    </location>
</feature>
<evidence type="ECO:0000313" key="11">
    <source>
        <dbReference type="EMBL" id="CCH75128.1"/>
    </source>
</evidence>
<evidence type="ECO:0000256" key="4">
    <source>
        <dbReference type="ARBA" id="ARBA00022692"/>
    </source>
</evidence>
<organism evidence="11 12">
    <name type="scientific">Nostocoides australiense Ben110</name>
    <dbReference type="NCBI Taxonomy" id="1193182"/>
    <lineage>
        <taxon>Bacteria</taxon>
        <taxon>Bacillati</taxon>
        <taxon>Actinomycetota</taxon>
        <taxon>Actinomycetes</taxon>
        <taxon>Micrococcales</taxon>
        <taxon>Intrasporangiaceae</taxon>
        <taxon>Nostocoides</taxon>
    </lineage>
</organism>
<dbReference type="InterPro" id="IPR003838">
    <property type="entry name" value="ABC3_permease_C"/>
</dbReference>
<feature type="domain" description="MacB-like periplasmic core" evidence="10">
    <location>
        <begin position="31"/>
        <end position="229"/>
    </location>
</feature>
<feature type="transmembrane region" description="Helical" evidence="8">
    <location>
        <begin position="346"/>
        <end position="366"/>
    </location>
</feature>
<sequence>MNAVRTLTRPPTADAVPVGRRMLFAERRRATLTILGVACALLLVLVLRGIFAGAIEQVTNYIRTSPAEIFVSQAGVRTMHMSASALPTDSVAEVAAVPGVAWAEPIGFATGSVAGPDGRQLSYVIGYDTTTGRGGPSTLETGRQPGPGEAVLDRQAADQLGIKVDDLVTVLGTPLRIVGLSSGGTNIANTTVFVSAEQFQRMGHHEVSYILIGVEDDVSAGTVAGRVQDALPGATVQTREEFADSETRVVTDMSADLLRLMSTIGLLIALAVIALGLMTATLSQIRDYAVLKALGATTLRLAGTVAVQVVVTVALAAAAATVLALGLGVLLPLLSSSVPVSVTAPAVAQTAGGALLAGLIAALWPLRRIASIDAATAFRETR</sequence>
<protein>
    <recommendedName>
        <fullName evidence="13">ABC3 transporter permease protein domain-containing protein</fullName>
    </recommendedName>
</protein>
<evidence type="ECO:0000259" key="10">
    <source>
        <dbReference type="Pfam" id="PF12704"/>
    </source>
</evidence>
<gene>
    <name evidence="11" type="ORF">BN11_520003</name>
</gene>
<evidence type="ECO:0000256" key="5">
    <source>
        <dbReference type="ARBA" id="ARBA00022989"/>
    </source>
</evidence>
<reference evidence="11 12" key="1">
    <citation type="journal article" date="2013" name="ISME J.">
        <title>A metabolic model for members of the genus Tetrasphaera involved in enhanced biological phosphorus removal.</title>
        <authorList>
            <person name="Kristiansen R."/>
            <person name="Nguyen H.T.T."/>
            <person name="Saunders A.M."/>
            <person name="Nielsen J.L."/>
            <person name="Wimmer R."/>
            <person name="Le V.Q."/>
            <person name="McIlroy S.J."/>
            <person name="Petrovski S."/>
            <person name="Seviour R.J."/>
            <person name="Calteau A."/>
            <person name="Nielsen K.L."/>
            <person name="Nielsen P.H."/>
        </authorList>
    </citation>
    <scope>NUCLEOTIDE SEQUENCE [LARGE SCALE GENOMIC DNA]</scope>
    <source>
        <strain evidence="11 12">Ben110</strain>
    </source>
</reference>
<comment type="caution">
    <text evidence="11">The sequence shown here is derived from an EMBL/GenBank/DDBJ whole genome shotgun (WGS) entry which is preliminary data.</text>
</comment>
<feature type="transmembrane region" description="Helical" evidence="8">
    <location>
        <begin position="30"/>
        <end position="51"/>
    </location>
</feature>
<dbReference type="InterPro" id="IPR025857">
    <property type="entry name" value="MacB_PCD"/>
</dbReference>
<dbReference type="AlphaFoldDB" id="W6JZS7"/>
<evidence type="ECO:0000256" key="6">
    <source>
        <dbReference type="ARBA" id="ARBA00023136"/>
    </source>
</evidence>
<dbReference type="STRING" id="1193182.BN11_520003"/>
<evidence type="ECO:0000256" key="8">
    <source>
        <dbReference type="SAM" id="Phobius"/>
    </source>
</evidence>
<keyword evidence="12" id="KW-1185">Reference proteome</keyword>
<proteinExistence type="inferred from homology"/>
<accession>W6JZS7</accession>
<keyword evidence="5 8" id="KW-1133">Transmembrane helix</keyword>
<evidence type="ECO:0000259" key="9">
    <source>
        <dbReference type="Pfam" id="PF02687"/>
    </source>
</evidence>